<sequence>MAKLANTTVYTAAAKHKETMLDKTTRIVRKMNDEDAEIRHDKTALLRKSRFESDAETPVEAVSVTSGRTRNKRSSNPLSYRKICRV</sequence>
<reference evidence="2 3" key="1">
    <citation type="journal article" date="2013" name="PLoS ONE">
        <title>Poles Apart: Arctic and Antarctic Octadecabacter strains Share High Genome Plasticity and a New Type of Xanthorhodopsin.</title>
        <authorList>
            <person name="Vollmers J."/>
            <person name="Voget S."/>
            <person name="Dietrich S."/>
            <person name="Gollnow K."/>
            <person name="Smits M."/>
            <person name="Meyer K."/>
            <person name="Brinkhoff T."/>
            <person name="Simon M."/>
            <person name="Daniel R."/>
        </authorList>
    </citation>
    <scope>NUCLEOTIDE SEQUENCE [LARGE SCALE GENOMIC DNA]</scope>
    <source>
        <strain evidence="2 3">307</strain>
    </source>
</reference>
<accession>M9RCN1</accession>
<proteinExistence type="predicted"/>
<dbReference type="AlphaFoldDB" id="M9RCN1"/>
<organism evidence="2 3">
    <name type="scientific">Octadecabacter antarcticus 307</name>
    <dbReference type="NCBI Taxonomy" id="391626"/>
    <lineage>
        <taxon>Bacteria</taxon>
        <taxon>Pseudomonadati</taxon>
        <taxon>Pseudomonadota</taxon>
        <taxon>Alphaproteobacteria</taxon>
        <taxon>Rhodobacterales</taxon>
        <taxon>Roseobacteraceae</taxon>
        <taxon>Octadecabacter</taxon>
    </lineage>
</organism>
<dbReference type="EMBL" id="CP003740">
    <property type="protein sequence ID" value="AGI69508.1"/>
    <property type="molecule type" value="Genomic_DNA"/>
</dbReference>
<evidence type="ECO:0000256" key="1">
    <source>
        <dbReference type="SAM" id="MobiDB-lite"/>
    </source>
</evidence>
<dbReference type="Proteomes" id="UP000005307">
    <property type="component" value="Chromosome"/>
</dbReference>
<name>M9RCN1_9RHOB</name>
<keyword evidence="3" id="KW-1185">Reference proteome</keyword>
<feature type="region of interest" description="Disordered" evidence="1">
    <location>
        <begin position="62"/>
        <end position="86"/>
    </location>
</feature>
<dbReference type="HOGENOM" id="CLU_201182_0_0_5"/>
<feature type="compositionally biased region" description="Polar residues" evidence="1">
    <location>
        <begin position="63"/>
        <end position="78"/>
    </location>
</feature>
<protein>
    <submittedName>
        <fullName evidence="2">Uncharacterized protein</fullName>
    </submittedName>
</protein>
<evidence type="ECO:0000313" key="2">
    <source>
        <dbReference type="EMBL" id="AGI69508.1"/>
    </source>
</evidence>
<evidence type="ECO:0000313" key="3">
    <source>
        <dbReference type="Proteomes" id="UP000005307"/>
    </source>
</evidence>
<dbReference type="KEGG" id="oat:OAN307_c41040"/>
<dbReference type="OrthoDB" id="7875526at2"/>
<gene>
    <name evidence="2" type="ORF">OAN307_c41040</name>
</gene>
<dbReference type="RefSeq" id="WP_015501431.1">
    <property type="nucleotide sequence ID" value="NC_020911.1"/>
</dbReference>